<evidence type="ECO:0000256" key="2">
    <source>
        <dbReference type="ARBA" id="ARBA00022840"/>
    </source>
</evidence>
<feature type="region of interest" description="Disordered" evidence="3">
    <location>
        <begin position="217"/>
        <end position="249"/>
    </location>
</feature>
<dbReference type="PANTHER" id="PTHR42855:SF1">
    <property type="entry name" value="ABC TRANSPORTER DOMAIN-CONTAINING PROTEIN"/>
    <property type="match status" value="1"/>
</dbReference>
<dbReference type="SUPFAM" id="SSF52540">
    <property type="entry name" value="P-loop containing nucleoside triphosphate hydrolases"/>
    <property type="match status" value="1"/>
</dbReference>
<keyword evidence="2 5" id="KW-0067">ATP-binding</keyword>
<evidence type="ECO:0000256" key="3">
    <source>
        <dbReference type="SAM" id="MobiDB-lite"/>
    </source>
</evidence>
<proteinExistence type="predicted"/>
<dbReference type="AlphaFoldDB" id="A0A380P4A4"/>
<dbReference type="STRING" id="1629.IV50_GL000350"/>
<dbReference type="InterPro" id="IPR003593">
    <property type="entry name" value="AAA+_ATPase"/>
</dbReference>
<name>A0A380P4A4_WEIVI</name>
<keyword evidence="1" id="KW-0547">Nucleotide-binding</keyword>
<evidence type="ECO:0000259" key="4">
    <source>
        <dbReference type="PROSITE" id="PS50893"/>
    </source>
</evidence>
<dbReference type="PANTHER" id="PTHR42855">
    <property type="entry name" value="ABC TRANSPORTER ATP-BINDING SUBUNIT"/>
    <property type="match status" value="1"/>
</dbReference>
<dbReference type="Proteomes" id="UP000254621">
    <property type="component" value="Unassembled WGS sequence"/>
</dbReference>
<dbReference type="CDD" id="cd03221">
    <property type="entry name" value="ABCF_EF-3"/>
    <property type="match status" value="1"/>
</dbReference>
<evidence type="ECO:0000256" key="1">
    <source>
        <dbReference type="ARBA" id="ARBA00022741"/>
    </source>
</evidence>
<accession>A0A380P4A4</accession>
<sequence length="249" mass="27714">MINVEHADLAFDGRVILNDFNELIQANERIGITGPNGTGKSTLLNVIAGRQKLDSGIVEIGETVKMAFYTQQTEPIPEDKRVIEYLSDVAEAIVDQDGNRVSVSDLLEQFLFPSMMHGTLIRKLSGGEKRRLYLLKLLMQAPNVLLLDEPTNDLDISTLTVLEDYLQKFVGTVITVSHDRYFLDKVADKLLILHGGGEISRYNGLFSDYLKQYGAPTLENAPSRQKAETPQKEAKANPAPEADKPKKKN</sequence>
<dbReference type="PROSITE" id="PS50893">
    <property type="entry name" value="ABC_TRANSPORTER_2"/>
    <property type="match status" value="1"/>
</dbReference>
<dbReference type="GO" id="GO:0005524">
    <property type="term" value="F:ATP binding"/>
    <property type="evidence" value="ECO:0007669"/>
    <property type="project" value="UniProtKB-KW"/>
</dbReference>
<dbReference type="Gene3D" id="3.40.50.300">
    <property type="entry name" value="P-loop containing nucleotide triphosphate hydrolases"/>
    <property type="match status" value="1"/>
</dbReference>
<dbReference type="SMART" id="SM00382">
    <property type="entry name" value="AAA"/>
    <property type="match status" value="1"/>
</dbReference>
<dbReference type="InterPro" id="IPR027417">
    <property type="entry name" value="P-loop_NTPase"/>
</dbReference>
<evidence type="ECO:0000313" key="6">
    <source>
        <dbReference type="Proteomes" id="UP000254621"/>
    </source>
</evidence>
<dbReference type="GO" id="GO:0016887">
    <property type="term" value="F:ATP hydrolysis activity"/>
    <property type="evidence" value="ECO:0007669"/>
    <property type="project" value="InterPro"/>
</dbReference>
<gene>
    <name evidence="5" type="primary">yjjK_2</name>
    <name evidence="5" type="ORF">NCTC13645_01587</name>
</gene>
<evidence type="ECO:0000313" key="5">
    <source>
        <dbReference type="EMBL" id="SUP59332.1"/>
    </source>
</evidence>
<reference evidence="5 6" key="1">
    <citation type="submission" date="2018-06" db="EMBL/GenBank/DDBJ databases">
        <authorList>
            <consortium name="Pathogen Informatics"/>
            <person name="Doyle S."/>
        </authorList>
    </citation>
    <scope>NUCLEOTIDE SEQUENCE [LARGE SCALE GENOMIC DNA]</scope>
    <source>
        <strain evidence="5 6">NCTC13645</strain>
    </source>
</reference>
<dbReference type="InterPro" id="IPR003439">
    <property type="entry name" value="ABC_transporter-like_ATP-bd"/>
</dbReference>
<dbReference type="EMBL" id="UHIV01000004">
    <property type="protein sequence ID" value="SUP59332.1"/>
    <property type="molecule type" value="Genomic_DNA"/>
</dbReference>
<organism evidence="5 6">
    <name type="scientific">Weissella viridescens</name>
    <name type="common">Lactobacillus viridescens</name>
    <dbReference type="NCBI Taxonomy" id="1629"/>
    <lineage>
        <taxon>Bacteria</taxon>
        <taxon>Bacillati</taxon>
        <taxon>Bacillota</taxon>
        <taxon>Bacilli</taxon>
        <taxon>Lactobacillales</taxon>
        <taxon>Lactobacillaceae</taxon>
        <taxon>Weissella</taxon>
    </lineage>
</organism>
<dbReference type="InterPro" id="IPR051309">
    <property type="entry name" value="ABCF_ATPase"/>
</dbReference>
<feature type="domain" description="ABC transporter" evidence="4">
    <location>
        <begin position="2"/>
        <end position="218"/>
    </location>
</feature>
<feature type="compositionally biased region" description="Basic and acidic residues" evidence="3">
    <location>
        <begin position="225"/>
        <end position="235"/>
    </location>
</feature>
<dbReference type="Pfam" id="PF00005">
    <property type="entry name" value="ABC_tran"/>
    <property type="match status" value="1"/>
</dbReference>
<protein>
    <submittedName>
        <fullName evidence="5">Uncharacterized ABC transporter ATP-binding protein YjjK</fullName>
    </submittedName>
</protein>